<evidence type="ECO:0000259" key="2">
    <source>
        <dbReference type="Pfam" id="PF05678"/>
    </source>
</evidence>
<feature type="domain" description="VQ" evidence="2">
    <location>
        <begin position="7"/>
        <end position="27"/>
    </location>
</feature>
<gene>
    <name evidence="3" type="ORF">g.26040</name>
</gene>
<dbReference type="Pfam" id="PF05678">
    <property type="entry name" value="VQ"/>
    <property type="match status" value="1"/>
</dbReference>
<evidence type="ECO:0000313" key="3">
    <source>
        <dbReference type="EMBL" id="JAT67455.1"/>
    </source>
</evidence>
<feature type="region of interest" description="Disordered" evidence="1">
    <location>
        <begin position="1"/>
        <end position="113"/>
    </location>
</feature>
<protein>
    <recommendedName>
        <fullName evidence="2">VQ domain-containing protein</fullName>
    </recommendedName>
</protein>
<dbReference type="InterPro" id="IPR039612">
    <property type="entry name" value="VQ_5/9/14"/>
</dbReference>
<organism evidence="3">
    <name type="scientific">Anthurium amnicola</name>
    <dbReference type="NCBI Taxonomy" id="1678845"/>
    <lineage>
        <taxon>Eukaryota</taxon>
        <taxon>Viridiplantae</taxon>
        <taxon>Streptophyta</taxon>
        <taxon>Embryophyta</taxon>
        <taxon>Tracheophyta</taxon>
        <taxon>Spermatophyta</taxon>
        <taxon>Magnoliopsida</taxon>
        <taxon>Liliopsida</taxon>
        <taxon>Araceae</taxon>
        <taxon>Pothoideae</taxon>
        <taxon>Potheae</taxon>
        <taxon>Anthurium</taxon>
    </lineage>
</organism>
<dbReference type="AlphaFoldDB" id="A0A1D1ZL40"/>
<accession>A0A1D1ZL40</accession>
<proteinExistence type="predicted"/>
<name>A0A1D1ZL40_9ARAE</name>
<dbReference type="InterPro" id="IPR008889">
    <property type="entry name" value="VQ"/>
</dbReference>
<sequence>QQQQQQQVYNINKNDFRSVVQQLTGTPTRDPFPFGNPPAPAHHPPKPPSTRLHRIRPPPLNPISPSLQQPHPVILHPNFYPRPAPAPSQPPPAVPFSPRLPPTPPPGSSTLESPISAYMRYLGCSIPPPDGSRQATMMHPSQPMDLRLRPPCSTDMLPHPRVAAPFPSPRPPGLPTSPASQFVQPSPSGFLNLLSPRSPFPLFSPAFTTNFALSPMGGQSGILGLGPHPPPSPGLLFPSSPSGPVPIVSPWWKDL</sequence>
<feature type="compositionally biased region" description="Pro residues" evidence="1">
    <location>
        <begin position="34"/>
        <end position="48"/>
    </location>
</feature>
<feature type="compositionally biased region" description="Polar residues" evidence="1">
    <location>
        <begin position="8"/>
        <end position="27"/>
    </location>
</feature>
<dbReference type="EMBL" id="GDJX01000481">
    <property type="protein sequence ID" value="JAT67455.1"/>
    <property type="molecule type" value="Transcribed_RNA"/>
</dbReference>
<dbReference type="PANTHER" id="PTHR33783:SF1">
    <property type="entry name" value="PROTEIN HAIKU1"/>
    <property type="match status" value="1"/>
</dbReference>
<reference evidence="3" key="1">
    <citation type="submission" date="2015-07" db="EMBL/GenBank/DDBJ databases">
        <title>Transcriptome Assembly of Anthurium amnicola.</title>
        <authorList>
            <person name="Suzuki J."/>
        </authorList>
    </citation>
    <scope>NUCLEOTIDE SEQUENCE</scope>
</reference>
<feature type="non-terminal residue" evidence="3">
    <location>
        <position position="1"/>
    </location>
</feature>
<dbReference type="PANTHER" id="PTHR33783">
    <property type="entry name" value="PROTEIN HAIKU1"/>
    <property type="match status" value="1"/>
</dbReference>
<evidence type="ECO:0000256" key="1">
    <source>
        <dbReference type="SAM" id="MobiDB-lite"/>
    </source>
</evidence>
<feature type="compositionally biased region" description="Pro residues" evidence="1">
    <location>
        <begin position="80"/>
        <end position="107"/>
    </location>
</feature>